<keyword evidence="1" id="KW-0472">Membrane</keyword>
<evidence type="ECO:0000256" key="1">
    <source>
        <dbReference type="SAM" id="Phobius"/>
    </source>
</evidence>
<organism evidence="2 3">
    <name type="scientific">Kibdelosporangium persicum</name>
    <dbReference type="NCBI Taxonomy" id="2698649"/>
    <lineage>
        <taxon>Bacteria</taxon>
        <taxon>Bacillati</taxon>
        <taxon>Actinomycetota</taxon>
        <taxon>Actinomycetes</taxon>
        <taxon>Pseudonocardiales</taxon>
        <taxon>Pseudonocardiaceae</taxon>
        <taxon>Kibdelosporangium</taxon>
    </lineage>
</organism>
<comment type="caution">
    <text evidence="2">The sequence shown here is derived from an EMBL/GenBank/DDBJ whole genome shotgun (WGS) entry which is preliminary data.</text>
</comment>
<evidence type="ECO:0000313" key="3">
    <source>
        <dbReference type="Proteomes" id="UP000763557"/>
    </source>
</evidence>
<accession>A0ABX2FAB7</accession>
<proteinExistence type="predicted"/>
<gene>
    <name evidence="2" type="ORF">GC106_50870</name>
</gene>
<keyword evidence="1" id="KW-1133">Transmembrane helix</keyword>
<evidence type="ECO:0000313" key="2">
    <source>
        <dbReference type="EMBL" id="NRN67846.1"/>
    </source>
</evidence>
<keyword evidence="1" id="KW-0812">Transmembrane</keyword>
<feature type="transmembrane region" description="Helical" evidence="1">
    <location>
        <begin position="6"/>
        <end position="24"/>
    </location>
</feature>
<evidence type="ECO:0008006" key="4">
    <source>
        <dbReference type="Google" id="ProtNLM"/>
    </source>
</evidence>
<dbReference type="Proteomes" id="UP000763557">
    <property type="component" value="Unassembled WGS sequence"/>
</dbReference>
<protein>
    <recommendedName>
        <fullName evidence="4">DUF4129 domain-containing protein</fullName>
    </recommendedName>
</protein>
<dbReference type="EMBL" id="JAAATY010000016">
    <property type="protein sequence ID" value="NRN67846.1"/>
    <property type="molecule type" value="Genomic_DNA"/>
</dbReference>
<dbReference type="RefSeq" id="WP_173136245.1">
    <property type="nucleotide sequence ID" value="NZ_CBCSGW010000054.1"/>
</dbReference>
<feature type="transmembrane region" description="Helical" evidence="1">
    <location>
        <begin position="31"/>
        <end position="54"/>
    </location>
</feature>
<sequence length="152" mass="16439">MKPLNAVLAAVAIGGIATVLTTWLMKMPLMWAILVAIPVAAVTALATMVVGAAAPSWQALPAPDESLTAHQASTLSTRFAEAAKDPGRFRSRVQPRLRKLAADTLRHKGISLDDPRARQELGDELYTLITTRDAELPSPHRLTELLGRLEEK</sequence>
<name>A0ABX2FAB7_9PSEU</name>
<reference evidence="2 3" key="1">
    <citation type="submission" date="2020-01" db="EMBL/GenBank/DDBJ databases">
        <title>Kibdelosporangium persica a novel Actinomycetes from a hot desert in Iran.</title>
        <authorList>
            <person name="Safaei N."/>
            <person name="Zaburannyi N."/>
            <person name="Mueller R."/>
            <person name="Wink J."/>
        </authorList>
    </citation>
    <scope>NUCLEOTIDE SEQUENCE [LARGE SCALE GENOMIC DNA]</scope>
    <source>
        <strain evidence="2 3">4NS15</strain>
    </source>
</reference>
<keyword evidence="3" id="KW-1185">Reference proteome</keyword>